<proteinExistence type="predicted"/>
<feature type="chain" id="PRO_5046847832" description="Lipoprotein" evidence="1">
    <location>
        <begin position="17"/>
        <end position="241"/>
    </location>
</feature>
<accession>A0ABP8NDD4</accession>
<dbReference type="PROSITE" id="PS51257">
    <property type="entry name" value="PROKAR_LIPOPROTEIN"/>
    <property type="match status" value="1"/>
</dbReference>
<evidence type="ECO:0008006" key="4">
    <source>
        <dbReference type="Google" id="ProtNLM"/>
    </source>
</evidence>
<sequence length="241" mass="25268">MRKVLLFLLAVGAVVASCHKNAPKEPVSYSVETAQNKPISDIYIPDQGAYKLSLLVKYLGGFSRDSVTISITGLPADVQLVEDTFRRLPTFVADFVFLTTNAAHKTYPITITTTAPGTTPKVQTINLTVISADCASVLQGTYSGANGCTNRNVTYTATAATTGAANELDITNLGGYGSATSTHMIINCAKDSVYIPQQHIGNGTNLSGAGTISGNTITITYTASTTPLGFAETCVATLTKQ</sequence>
<evidence type="ECO:0000313" key="2">
    <source>
        <dbReference type="EMBL" id="GAA4463961.1"/>
    </source>
</evidence>
<evidence type="ECO:0000256" key="1">
    <source>
        <dbReference type="SAM" id="SignalP"/>
    </source>
</evidence>
<evidence type="ECO:0000313" key="3">
    <source>
        <dbReference type="Proteomes" id="UP001500067"/>
    </source>
</evidence>
<protein>
    <recommendedName>
        <fullName evidence="4">Lipoprotein</fullName>
    </recommendedName>
</protein>
<name>A0ABP8NDD4_9BACT</name>
<keyword evidence="3" id="KW-1185">Reference proteome</keyword>
<feature type="signal peptide" evidence="1">
    <location>
        <begin position="1"/>
        <end position="16"/>
    </location>
</feature>
<comment type="caution">
    <text evidence="2">The sequence shown here is derived from an EMBL/GenBank/DDBJ whole genome shotgun (WGS) entry which is preliminary data.</text>
</comment>
<dbReference type="Proteomes" id="UP001500067">
    <property type="component" value="Unassembled WGS sequence"/>
</dbReference>
<gene>
    <name evidence="2" type="ORF">GCM10023093_13410</name>
</gene>
<organism evidence="2 3">
    <name type="scientific">Nemorincola caseinilytica</name>
    <dbReference type="NCBI Taxonomy" id="2054315"/>
    <lineage>
        <taxon>Bacteria</taxon>
        <taxon>Pseudomonadati</taxon>
        <taxon>Bacteroidota</taxon>
        <taxon>Chitinophagia</taxon>
        <taxon>Chitinophagales</taxon>
        <taxon>Chitinophagaceae</taxon>
        <taxon>Nemorincola</taxon>
    </lineage>
</organism>
<keyword evidence="1" id="KW-0732">Signal</keyword>
<reference evidence="3" key="1">
    <citation type="journal article" date="2019" name="Int. J. Syst. Evol. Microbiol.">
        <title>The Global Catalogue of Microorganisms (GCM) 10K type strain sequencing project: providing services to taxonomists for standard genome sequencing and annotation.</title>
        <authorList>
            <consortium name="The Broad Institute Genomics Platform"/>
            <consortium name="The Broad Institute Genome Sequencing Center for Infectious Disease"/>
            <person name="Wu L."/>
            <person name="Ma J."/>
        </authorList>
    </citation>
    <scope>NUCLEOTIDE SEQUENCE [LARGE SCALE GENOMIC DNA]</scope>
    <source>
        <strain evidence="3">JCM 32105</strain>
    </source>
</reference>
<dbReference type="EMBL" id="BAABFA010000009">
    <property type="protein sequence ID" value="GAA4463961.1"/>
    <property type="molecule type" value="Genomic_DNA"/>
</dbReference>
<dbReference type="RefSeq" id="WP_345080484.1">
    <property type="nucleotide sequence ID" value="NZ_BAABFA010000009.1"/>
</dbReference>